<accession>A0A811LWE8</accession>
<keyword evidence="2" id="KW-0442">Lipid degradation</keyword>
<dbReference type="SUPFAM" id="SSF52151">
    <property type="entry name" value="FabD/lysophospholipase-like"/>
    <property type="match status" value="1"/>
</dbReference>
<feature type="active site" description="Proton acceptor" evidence="2">
    <location>
        <position position="322"/>
    </location>
</feature>
<evidence type="ECO:0000256" key="1">
    <source>
        <dbReference type="ARBA" id="ARBA00023098"/>
    </source>
</evidence>
<feature type="domain" description="PNPLA" evidence="3">
    <location>
        <begin position="163"/>
        <end position="335"/>
    </location>
</feature>
<dbReference type="GO" id="GO:0055088">
    <property type="term" value="P:lipid homeostasis"/>
    <property type="evidence" value="ECO:0007669"/>
    <property type="project" value="TreeGrafter"/>
</dbReference>
<reference evidence="4" key="1">
    <citation type="submission" date="2020-09" db="EMBL/GenBank/DDBJ databases">
        <authorList>
            <person name="Kikuchi T."/>
        </authorList>
    </citation>
    <scope>NUCLEOTIDE SEQUENCE</scope>
    <source>
        <strain evidence="4">SH1</strain>
    </source>
</reference>
<feature type="short sequence motif" description="GXGXXG" evidence="2">
    <location>
        <begin position="167"/>
        <end position="172"/>
    </location>
</feature>
<evidence type="ECO:0000259" key="3">
    <source>
        <dbReference type="PROSITE" id="PS51635"/>
    </source>
</evidence>
<comment type="caution">
    <text evidence="4">The sequence shown here is derived from an EMBL/GenBank/DDBJ whole genome shotgun (WGS) entry which is preliminary data.</text>
</comment>
<sequence length="419" mass="46666">MGESNRPASNPKPAKTFVVKKVSVTRKVAKVVKGPVQLAQKIYQYEAQVSKKILKKSLKLVSPLKTSLRTPVFIDCFPRHLKIEDDSYAEDCRVSTVAAEVRTVELLAASEEALETRSLNLEWSAEDVEQLRIAAGKEQQSRTLEAPWKGPVTLESIPKEVALSCSGCGFLGTYHFGVMVCFKRHAKTLLSHVTKFAGASAGSLVACLMCYNPDSLEAGLRQMYQLADEMNRLKLGALTPGFYLNERLKKIIDEFLPNDLPQPKHSLNVSLTKQTGRTNVIVDRFKDRDHLVQCLLASCYIPMYSMGYYATPPEIDGQLYIDGGYTNNLPTFESMPTITISPFSGSALIAPADTNLFEWRMSLGNQLMKVNMQNIVRGAQALFPPSSQVLHAYYEMGFRDGLKFLLHNGLLERDEGTEL</sequence>
<feature type="active site" description="Nucleophile" evidence="2">
    <location>
        <position position="200"/>
    </location>
</feature>
<evidence type="ECO:0000313" key="5">
    <source>
        <dbReference type="Proteomes" id="UP000614601"/>
    </source>
</evidence>
<dbReference type="Pfam" id="PF01734">
    <property type="entry name" value="Patatin"/>
    <property type="match status" value="1"/>
</dbReference>
<evidence type="ECO:0000256" key="2">
    <source>
        <dbReference type="PROSITE-ProRule" id="PRU01161"/>
    </source>
</evidence>
<gene>
    <name evidence="4" type="ORF">BOKJ2_LOCUS14451</name>
</gene>
<name>A0A811LWE8_9BILA</name>
<keyword evidence="5" id="KW-1185">Reference proteome</keyword>
<dbReference type="EMBL" id="CAJFDH010000006">
    <property type="protein sequence ID" value="CAD5231057.1"/>
    <property type="molecule type" value="Genomic_DNA"/>
</dbReference>
<dbReference type="AlphaFoldDB" id="A0A811LWE8"/>
<dbReference type="GO" id="GO:0004806">
    <property type="term" value="F:triacylglycerol lipase activity"/>
    <property type="evidence" value="ECO:0007669"/>
    <property type="project" value="TreeGrafter"/>
</dbReference>
<feature type="short sequence motif" description="DGA/G" evidence="2">
    <location>
        <begin position="322"/>
        <end position="324"/>
    </location>
</feature>
<dbReference type="GO" id="GO:0019433">
    <property type="term" value="P:triglyceride catabolic process"/>
    <property type="evidence" value="ECO:0007669"/>
    <property type="project" value="TreeGrafter"/>
</dbReference>
<keyword evidence="1 2" id="KW-0443">Lipid metabolism</keyword>
<dbReference type="InterPro" id="IPR033562">
    <property type="entry name" value="PLPL"/>
</dbReference>
<dbReference type="Proteomes" id="UP000783686">
    <property type="component" value="Unassembled WGS sequence"/>
</dbReference>
<dbReference type="PANTHER" id="PTHR12406">
    <property type="entry name" value="CALCIUM-INDEPENDENT PHOSPHOLIPASE A2 IPLA2 -RELATED"/>
    <property type="match status" value="1"/>
</dbReference>
<dbReference type="PANTHER" id="PTHR12406:SF38">
    <property type="entry name" value="PNPLA DOMAIN-CONTAINING PROTEIN"/>
    <property type="match status" value="1"/>
</dbReference>
<organism evidence="4 5">
    <name type="scientific">Bursaphelenchus okinawaensis</name>
    <dbReference type="NCBI Taxonomy" id="465554"/>
    <lineage>
        <taxon>Eukaryota</taxon>
        <taxon>Metazoa</taxon>
        <taxon>Ecdysozoa</taxon>
        <taxon>Nematoda</taxon>
        <taxon>Chromadorea</taxon>
        <taxon>Rhabditida</taxon>
        <taxon>Tylenchina</taxon>
        <taxon>Tylenchomorpha</taxon>
        <taxon>Aphelenchoidea</taxon>
        <taxon>Aphelenchoididae</taxon>
        <taxon>Bursaphelenchus</taxon>
    </lineage>
</organism>
<dbReference type="GO" id="GO:0016020">
    <property type="term" value="C:membrane"/>
    <property type="evidence" value="ECO:0007669"/>
    <property type="project" value="TreeGrafter"/>
</dbReference>
<protein>
    <recommendedName>
        <fullName evidence="3">PNPLA domain-containing protein</fullName>
    </recommendedName>
</protein>
<dbReference type="GO" id="GO:0005811">
    <property type="term" value="C:lipid droplet"/>
    <property type="evidence" value="ECO:0007669"/>
    <property type="project" value="TreeGrafter"/>
</dbReference>
<dbReference type="OrthoDB" id="197155at2759"/>
<dbReference type="PROSITE" id="PS51635">
    <property type="entry name" value="PNPLA"/>
    <property type="match status" value="1"/>
</dbReference>
<dbReference type="InterPro" id="IPR002641">
    <property type="entry name" value="PNPLA_dom"/>
</dbReference>
<keyword evidence="2" id="KW-0378">Hydrolase</keyword>
<dbReference type="InterPro" id="IPR016035">
    <property type="entry name" value="Acyl_Trfase/lysoPLipase"/>
</dbReference>
<dbReference type="Proteomes" id="UP000614601">
    <property type="component" value="Unassembled WGS sequence"/>
</dbReference>
<dbReference type="GO" id="GO:0005737">
    <property type="term" value="C:cytoplasm"/>
    <property type="evidence" value="ECO:0007669"/>
    <property type="project" value="TreeGrafter"/>
</dbReference>
<feature type="short sequence motif" description="GXSXG" evidence="2">
    <location>
        <begin position="198"/>
        <end position="202"/>
    </location>
</feature>
<dbReference type="Gene3D" id="3.40.1090.10">
    <property type="entry name" value="Cytosolic phospholipase A2 catalytic domain"/>
    <property type="match status" value="1"/>
</dbReference>
<dbReference type="EMBL" id="CAJFCW020000006">
    <property type="protein sequence ID" value="CAG9128368.1"/>
    <property type="molecule type" value="Genomic_DNA"/>
</dbReference>
<proteinExistence type="predicted"/>
<evidence type="ECO:0000313" key="4">
    <source>
        <dbReference type="EMBL" id="CAD5231057.1"/>
    </source>
</evidence>